<comment type="caution">
    <text evidence="7">The sequence shown here is derived from an EMBL/GenBank/DDBJ whole genome shotgun (WGS) entry which is preliminary data.</text>
</comment>
<dbReference type="PANTHER" id="PTHR11438">
    <property type="entry name" value="PROENKEPHALIN"/>
    <property type="match status" value="1"/>
</dbReference>
<evidence type="ECO:0000256" key="6">
    <source>
        <dbReference type="SAM" id="MobiDB-lite"/>
    </source>
</evidence>
<dbReference type="AlphaFoldDB" id="A0AAV7RZB2"/>
<protein>
    <recommendedName>
        <fullName evidence="9">Prepronociceptin</fullName>
    </recommendedName>
</protein>
<dbReference type="GO" id="GO:0005886">
    <property type="term" value="C:plasma membrane"/>
    <property type="evidence" value="ECO:0007669"/>
    <property type="project" value="TreeGrafter"/>
</dbReference>
<dbReference type="GO" id="GO:0031628">
    <property type="term" value="F:opioid receptor binding"/>
    <property type="evidence" value="ECO:0007669"/>
    <property type="project" value="TreeGrafter"/>
</dbReference>
<evidence type="ECO:0000313" key="8">
    <source>
        <dbReference type="Proteomes" id="UP001066276"/>
    </source>
</evidence>
<feature type="compositionally biased region" description="Basic and acidic residues" evidence="6">
    <location>
        <begin position="157"/>
        <end position="167"/>
    </location>
</feature>
<keyword evidence="5" id="KW-0527">Neuropeptide</keyword>
<organism evidence="7 8">
    <name type="scientific">Pleurodeles waltl</name>
    <name type="common">Iberian ribbed newt</name>
    <dbReference type="NCBI Taxonomy" id="8319"/>
    <lineage>
        <taxon>Eukaryota</taxon>
        <taxon>Metazoa</taxon>
        <taxon>Chordata</taxon>
        <taxon>Craniata</taxon>
        <taxon>Vertebrata</taxon>
        <taxon>Euteleostomi</taxon>
        <taxon>Amphibia</taxon>
        <taxon>Batrachia</taxon>
        <taxon>Caudata</taxon>
        <taxon>Salamandroidea</taxon>
        <taxon>Salamandridae</taxon>
        <taxon>Pleurodelinae</taxon>
        <taxon>Pleurodeles</taxon>
    </lineage>
</organism>
<feature type="region of interest" description="Disordered" evidence="6">
    <location>
        <begin position="157"/>
        <end position="189"/>
    </location>
</feature>
<reference evidence="7" key="1">
    <citation type="journal article" date="2022" name="bioRxiv">
        <title>Sequencing and chromosome-scale assembly of the giantPleurodeles waltlgenome.</title>
        <authorList>
            <person name="Brown T."/>
            <person name="Elewa A."/>
            <person name="Iarovenko S."/>
            <person name="Subramanian E."/>
            <person name="Araus A.J."/>
            <person name="Petzold A."/>
            <person name="Susuki M."/>
            <person name="Suzuki K.-i.T."/>
            <person name="Hayashi T."/>
            <person name="Toyoda A."/>
            <person name="Oliveira C."/>
            <person name="Osipova E."/>
            <person name="Leigh N.D."/>
            <person name="Simon A."/>
            <person name="Yun M.H."/>
        </authorList>
    </citation>
    <scope>NUCLEOTIDE SEQUENCE</scope>
    <source>
        <strain evidence="7">20211129_DDA</strain>
        <tissue evidence="7">Liver</tissue>
    </source>
</reference>
<evidence type="ECO:0000256" key="4">
    <source>
        <dbReference type="ARBA" id="ARBA00023157"/>
    </source>
</evidence>
<evidence type="ECO:0000256" key="3">
    <source>
        <dbReference type="ARBA" id="ARBA00022525"/>
    </source>
</evidence>
<keyword evidence="3" id="KW-0964">Secreted</keyword>
<dbReference type="GO" id="GO:0001515">
    <property type="term" value="F:opioid peptide activity"/>
    <property type="evidence" value="ECO:0007669"/>
    <property type="project" value="UniProtKB-KW"/>
</dbReference>
<keyword evidence="8" id="KW-1185">Reference proteome</keyword>
<dbReference type="GO" id="GO:0007268">
    <property type="term" value="P:chemical synaptic transmission"/>
    <property type="evidence" value="ECO:0007669"/>
    <property type="project" value="TreeGrafter"/>
</dbReference>
<dbReference type="GO" id="GO:0005576">
    <property type="term" value="C:extracellular region"/>
    <property type="evidence" value="ECO:0007669"/>
    <property type="project" value="UniProtKB-SubCell"/>
</dbReference>
<dbReference type="GO" id="GO:0043679">
    <property type="term" value="C:axon terminus"/>
    <property type="evidence" value="ECO:0007669"/>
    <property type="project" value="TreeGrafter"/>
</dbReference>
<gene>
    <name evidence="7" type="ORF">NDU88_010823</name>
</gene>
<name>A0AAV7RZB2_PLEWA</name>
<dbReference type="InterPro" id="IPR006024">
    <property type="entry name" value="Opioid_neupept"/>
</dbReference>
<evidence type="ECO:0000256" key="1">
    <source>
        <dbReference type="ARBA" id="ARBA00004613"/>
    </source>
</evidence>
<dbReference type="PRINTS" id="PR01028">
    <property type="entry name" value="OPIOIDPRCRSR"/>
</dbReference>
<evidence type="ECO:0008006" key="9">
    <source>
        <dbReference type="Google" id="ProtNLM"/>
    </source>
</evidence>
<dbReference type="Proteomes" id="UP001066276">
    <property type="component" value="Chromosome 5"/>
</dbReference>
<proteinExistence type="inferred from homology"/>
<dbReference type="Pfam" id="PF01160">
    <property type="entry name" value="Opiods_neuropep"/>
    <property type="match status" value="1"/>
</dbReference>
<dbReference type="PROSITE" id="PS01252">
    <property type="entry name" value="OPIOIDS_PRECURSOR"/>
    <property type="match status" value="1"/>
</dbReference>
<dbReference type="EMBL" id="JANPWB010000009">
    <property type="protein sequence ID" value="KAJ1158129.1"/>
    <property type="molecule type" value="Genomic_DNA"/>
</dbReference>
<comment type="similarity">
    <text evidence="2 5">Belongs to the opioid neuropeptide precursor family.</text>
</comment>
<evidence type="ECO:0000313" key="7">
    <source>
        <dbReference type="EMBL" id="KAJ1158129.1"/>
    </source>
</evidence>
<dbReference type="GO" id="GO:0043025">
    <property type="term" value="C:neuronal cell body"/>
    <property type="evidence" value="ECO:0007669"/>
    <property type="project" value="TreeGrafter"/>
</dbReference>
<accession>A0AAV7RZB2</accession>
<comment type="subcellular location">
    <subcellularLocation>
        <location evidence="1 5">Secreted</location>
    </subcellularLocation>
</comment>
<keyword evidence="5" id="KW-0555">Opioid peptide</keyword>
<sequence length="266" mass="29962">MAESVKRSPIKYTVICQFHYFVKCSLPPCKMKAALGNLALLCLLARTLGDCQRDCLTCNKHIYQGDDFNTLLCIVECEGKIYPSGIWEVCINALGRASPPTSADSTEEEAYQPLTVRDNRFAGSLKHLDDLTKVIGLSKIEGEKRVSKISGVIHEREEKDGGLESRETPLGLTNEVDSFGDPEGQPKEISKRYGGFLKGKYSYRKFMEPARGMQKRYGGFIGVRKSARKWNNQKRFSQFLKQYLGMSTRSSEYDSLSADLNEQNEI</sequence>
<dbReference type="GO" id="GO:0007600">
    <property type="term" value="P:sensory perception"/>
    <property type="evidence" value="ECO:0007669"/>
    <property type="project" value="TreeGrafter"/>
</dbReference>
<dbReference type="PANTHER" id="PTHR11438:SF2">
    <property type="entry name" value="PREPRONOCICEPTIN"/>
    <property type="match status" value="1"/>
</dbReference>
<keyword evidence="5" id="KW-0165">Cleavage on pair of basic residues</keyword>
<dbReference type="GO" id="GO:0030425">
    <property type="term" value="C:dendrite"/>
    <property type="evidence" value="ECO:0007669"/>
    <property type="project" value="TreeGrafter"/>
</dbReference>
<dbReference type="GO" id="GO:0007218">
    <property type="term" value="P:neuropeptide signaling pathway"/>
    <property type="evidence" value="ECO:0007669"/>
    <property type="project" value="UniProtKB-KW"/>
</dbReference>
<evidence type="ECO:0000256" key="2">
    <source>
        <dbReference type="ARBA" id="ARBA00008543"/>
    </source>
</evidence>
<evidence type="ECO:0000256" key="5">
    <source>
        <dbReference type="RuleBase" id="RU004400"/>
    </source>
</evidence>
<keyword evidence="4" id="KW-1015">Disulfide bond</keyword>